<dbReference type="InterPro" id="IPR011650">
    <property type="entry name" value="Peptidase_M20_dimer"/>
</dbReference>
<evidence type="ECO:0000313" key="4">
    <source>
        <dbReference type="Proteomes" id="UP001561046"/>
    </source>
</evidence>
<feature type="domain" description="Peptidase M20 dimerisation" evidence="2">
    <location>
        <begin position="201"/>
        <end position="296"/>
    </location>
</feature>
<dbReference type="SUPFAM" id="SSF53187">
    <property type="entry name" value="Zn-dependent exopeptidases"/>
    <property type="match status" value="1"/>
</dbReference>
<dbReference type="PANTHER" id="PTHR11014:SF63">
    <property type="entry name" value="METALLOPEPTIDASE, PUTATIVE (AFU_ORTHOLOGUE AFUA_6G09600)-RELATED"/>
    <property type="match status" value="1"/>
</dbReference>
<comment type="caution">
    <text evidence="3">The sequence shown here is derived from an EMBL/GenBank/DDBJ whole genome shotgun (WGS) entry which is preliminary data.</text>
</comment>
<dbReference type="Pfam" id="PF07687">
    <property type="entry name" value="M20_dimer"/>
    <property type="match status" value="1"/>
</dbReference>
<keyword evidence="1" id="KW-0378">Hydrolase</keyword>
<dbReference type="InterPro" id="IPR002933">
    <property type="entry name" value="Peptidase_M20"/>
</dbReference>
<gene>
    <name evidence="3" type="ORF">AB6724_06820</name>
</gene>
<dbReference type="SUPFAM" id="SSF55031">
    <property type="entry name" value="Bacterial exopeptidase dimerisation domain"/>
    <property type="match status" value="1"/>
</dbReference>
<dbReference type="CDD" id="cd05666">
    <property type="entry name" value="M20_Acy1-like"/>
    <property type="match status" value="1"/>
</dbReference>
<evidence type="ECO:0000256" key="1">
    <source>
        <dbReference type="ARBA" id="ARBA00022801"/>
    </source>
</evidence>
<accession>A0ABV3ZUI1</accession>
<protein>
    <submittedName>
        <fullName evidence="3">M20 aminoacylase family protein</fullName>
    </submittedName>
</protein>
<dbReference type="InterPro" id="IPR017439">
    <property type="entry name" value="Amidohydrolase"/>
</dbReference>
<dbReference type="Gene3D" id="3.30.70.360">
    <property type="match status" value="1"/>
</dbReference>
<sequence>MAAPLNPAHAEIHAPVLPEVAAVAQEMQALRRDLHAHPELAYEEHRTGDIVAERLAAWGYEVHRGLGDTGVVGTLRCGDHQSGKRLGLRADMDALPIRETTGLPYASRHDGKMHACGHDGHTATLLAAARVLAQRRSALNGTLHLIFQPAEEGHGGAKKMVDQGLFQLFPCDALYAFHNEPGYPAGHFGFRSGVMYSSSDTALITIRGKGGHGAMPHAAVDPIVVASHLVLALQTICSREVDPNDMAVVTVGAIHAGDAPNVIPETCELRVTIRARCPEVRALLRERITAMAQAQAAVHRATAEVDYKWRYPPVMNDVAATDFAVGVARDFLGEQWLIPDLQPLQASDDFAIMLGEVPGNYFIVGNGMGEGGCMVHNPGYDFNDGLLPVTASYWVKLAEAYLSRDPA</sequence>
<dbReference type="Gene3D" id="3.40.630.10">
    <property type="entry name" value="Zn peptidases"/>
    <property type="match status" value="1"/>
</dbReference>
<evidence type="ECO:0000313" key="3">
    <source>
        <dbReference type="EMBL" id="MEX8192549.1"/>
    </source>
</evidence>
<dbReference type="RefSeq" id="WP_369337754.1">
    <property type="nucleotide sequence ID" value="NZ_JBFYGN010000006.1"/>
</dbReference>
<dbReference type="PANTHER" id="PTHR11014">
    <property type="entry name" value="PEPTIDASE M20 FAMILY MEMBER"/>
    <property type="match status" value="1"/>
</dbReference>
<dbReference type="NCBIfam" id="TIGR01891">
    <property type="entry name" value="amidohydrolases"/>
    <property type="match status" value="1"/>
</dbReference>
<name>A0ABV3ZUI1_9BURK</name>
<evidence type="ECO:0000259" key="2">
    <source>
        <dbReference type="Pfam" id="PF07687"/>
    </source>
</evidence>
<dbReference type="Pfam" id="PF01546">
    <property type="entry name" value="Peptidase_M20"/>
    <property type="match status" value="1"/>
</dbReference>
<dbReference type="Proteomes" id="UP001561046">
    <property type="component" value="Unassembled WGS sequence"/>
</dbReference>
<reference evidence="3 4" key="1">
    <citation type="journal article" date="2013" name="Int. J. Syst. Evol. Microbiol.">
        <title>Comamonas guangdongensis sp. nov., isolated from subterranean forest sediment, and emended description of the genus Comamonas.</title>
        <authorList>
            <person name="Zhang J."/>
            <person name="Wang Y."/>
            <person name="Zhou S."/>
            <person name="Wu C."/>
            <person name="He J."/>
            <person name="Li F."/>
        </authorList>
    </citation>
    <scope>NUCLEOTIDE SEQUENCE [LARGE SCALE GENOMIC DNA]</scope>
    <source>
        <strain evidence="3 4">CCTCC AB2011133</strain>
    </source>
</reference>
<dbReference type="EMBL" id="JBFYGN010000006">
    <property type="protein sequence ID" value="MEX8192549.1"/>
    <property type="molecule type" value="Genomic_DNA"/>
</dbReference>
<keyword evidence="4" id="KW-1185">Reference proteome</keyword>
<dbReference type="PIRSF" id="PIRSF005962">
    <property type="entry name" value="Pept_M20D_amidohydro"/>
    <property type="match status" value="1"/>
</dbReference>
<dbReference type="InterPro" id="IPR036264">
    <property type="entry name" value="Bact_exopeptidase_dim_dom"/>
</dbReference>
<organism evidence="3 4">
    <name type="scientific">Comamonas guangdongensis</name>
    <dbReference type="NCBI Taxonomy" id="510515"/>
    <lineage>
        <taxon>Bacteria</taxon>
        <taxon>Pseudomonadati</taxon>
        <taxon>Pseudomonadota</taxon>
        <taxon>Betaproteobacteria</taxon>
        <taxon>Burkholderiales</taxon>
        <taxon>Comamonadaceae</taxon>
        <taxon>Comamonas</taxon>
    </lineage>
</organism>
<proteinExistence type="predicted"/>